<dbReference type="RefSeq" id="WP_058445872.1">
    <property type="nucleotide sequence ID" value="NZ_CAAAHT010000002.1"/>
</dbReference>
<dbReference type="OrthoDB" id="5653740at2"/>
<name>A0A0W0TML6_9GAMM</name>
<dbReference type="EMBL" id="UASS01000013">
    <property type="protein sequence ID" value="SPX60936.1"/>
    <property type="molecule type" value="Genomic_DNA"/>
</dbReference>
<reference evidence="2 4" key="1">
    <citation type="submission" date="2015-11" db="EMBL/GenBank/DDBJ databases">
        <title>Genomic analysis of 38 Legionella species identifies large and diverse effector repertoires.</title>
        <authorList>
            <person name="Burstein D."/>
            <person name="Amaro F."/>
            <person name="Zusman T."/>
            <person name="Lifshitz Z."/>
            <person name="Cohen O."/>
            <person name="Gilbert J.A."/>
            <person name="Pupko T."/>
            <person name="Shuman H.A."/>
            <person name="Segal G."/>
        </authorList>
    </citation>
    <scope>NUCLEOTIDE SEQUENCE [LARGE SCALE GENOMIC DNA]</scope>
    <source>
        <strain evidence="2 4">WO-44C</strain>
    </source>
</reference>
<gene>
    <name evidence="2" type="ORF">Lfee_1742</name>
    <name evidence="3" type="ORF">NCTC12022_01673</name>
</gene>
<proteinExistence type="predicted"/>
<feature type="signal peptide" evidence="1">
    <location>
        <begin position="1"/>
        <end position="20"/>
    </location>
</feature>
<dbReference type="STRING" id="453.Lfee_1742"/>
<accession>A0A0W0TML6</accession>
<evidence type="ECO:0000256" key="1">
    <source>
        <dbReference type="SAM" id="SignalP"/>
    </source>
</evidence>
<keyword evidence="4" id="KW-1185">Reference proteome</keyword>
<evidence type="ECO:0000313" key="4">
    <source>
        <dbReference type="Proteomes" id="UP000054698"/>
    </source>
</evidence>
<evidence type="ECO:0000313" key="5">
    <source>
        <dbReference type="Proteomes" id="UP000251942"/>
    </source>
</evidence>
<protein>
    <submittedName>
        <fullName evidence="2 3">Outer membrane protein</fullName>
    </submittedName>
</protein>
<dbReference type="Pfam" id="PF05150">
    <property type="entry name" value="Legionella_OMP"/>
    <property type="match status" value="1"/>
</dbReference>
<sequence>MLKKTTIAILGLAVSSVATAGMYSTPPAPSCAPGDVTVPCAASQWDIGAQALYLKPIYDAEKGYDYNSTTTTNGVKEWDGDWGWGYRLEGSYHFNTGNDITMTWMHYDVDTRNSGYFGVTPFSATNVPYNLFLDNKFDQVNLILGQHTDMGLLKNARFYGGLQYADIRIHAVNNYTATPLAIAALAPAGFRQTRDSEFNGVGPVVGVDYAYDLNPSFSITANAATSILYGSSRYSGGFVFAPSGLVRNDVYASKKSIVPSLEAKVGVNYAYELAQGVLNLEGGYQVVNYFNALPTRKFTVNGVVPGTIRIPTNSDFGLFGPYFGLKWVGNA</sequence>
<feature type="chain" id="PRO_5036003047" evidence="1">
    <location>
        <begin position="21"/>
        <end position="331"/>
    </location>
</feature>
<dbReference type="AlphaFoldDB" id="A0A0W0TML6"/>
<dbReference type="Proteomes" id="UP000251942">
    <property type="component" value="Unassembled WGS sequence"/>
</dbReference>
<dbReference type="Proteomes" id="UP000054698">
    <property type="component" value="Unassembled WGS sequence"/>
</dbReference>
<evidence type="ECO:0000313" key="3">
    <source>
        <dbReference type="EMBL" id="SPX60936.1"/>
    </source>
</evidence>
<reference evidence="3 5" key="2">
    <citation type="submission" date="2018-06" db="EMBL/GenBank/DDBJ databases">
        <authorList>
            <consortium name="Pathogen Informatics"/>
            <person name="Doyle S."/>
        </authorList>
    </citation>
    <scope>NUCLEOTIDE SEQUENCE [LARGE SCALE GENOMIC DNA]</scope>
    <source>
        <strain evidence="3 5">NCTC12022</strain>
    </source>
</reference>
<organism evidence="2 4">
    <name type="scientific">Legionella feeleii</name>
    <dbReference type="NCBI Taxonomy" id="453"/>
    <lineage>
        <taxon>Bacteria</taxon>
        <taxon>Pseudomonadati</taxon>
        <taxon>Pseudomonadota</taxon>
        <taxon>Gammaproteobacteria</taxon>
        <taxon>Legionellales</taxon>
        <taxon>Legionellaceae</taxon>
        <taxon>Legionella</taxon>
    </lineage>
</organism>
<evidence type="ECO:0000313" key="2">
    <source>
        <dbReference type="EMBL" id="KTC96830.1"/>
    </source>
</evidence>
<dbReference type="PATRIC" id="fig|453.4.peg.1915"/>
<keyword evidence="1" id="KW-0732">Signal</keyword>
<dbReference type="InterPro" id="IPR007825">
    <property type="entry name" value="Major_OMP_Legionella"/>
</dbReference>
<dbReference type="EMBL" id="LNYB01000080">
    <property type="protein sequence ID" value="KTC96830.1"/>
    <property type="molecule type" value="Genomic_DNA"/>
</dbReference>